<dbReference type="eggNOG" id="COG0144">
    <property type="taxonomic scope" value="Bacteria"/>
</dbReference>
<dbReference type="RefSeq" id="WP_236692235.1">
    <property type="nucleotide sequence ID" value="NZ_AZFB01000002.1"/>
</dbReference>
<comment type="caution">
    <text evidence="9">The sequence shown here is derived from an EMBL/GenBank/DDBJ whole genome shotgun (WGS) entry which is preliminary data.</text>
</comment>
<dbReference type="GO" id="GO:0008173">
    <property type="term" value="F:RNA methyltransferase activity"/>
    <property type="evidence" value="ECO:0007669"/>
    <property type="project" value="InterPro"/>
</dbReference>
<dbReference type="CDD" id="cd21147">
    <property type="entry name" value="RsmF_methylt_CTD1"/>
    <property type="match status" value="1"/>
</dbReference>
<gene>
    <name evidence="9" type="ORF">FC23_GL000546</name>
</gene>
<sequence length="461" mass="51637">MSDKISLPVEFINKYQKLLGNQAQQFFKAIETGETQKAFRLNPLKCDFKNVSLNLSKPVSGQANAYLGQVDGKGIDWVSGYAYSQEPSAMFPARALAVKPGETVLDLCAAPGGKSTALLADLKETGLLVANEISTSRSKNLRENIERWGASNCLVTNEDSFRLAEKFPQFFDAILVDAPCSGEGMFRKNSDAITYWSQDYVLECRKRQEEILHNAVKMLKPGGRLLYSTCTYAPEEDEGICEYLITKEDLQIIPITSFKEGSKGRNEWANGIDVTASRRFWPQTGIGEGQFMALFEKPNTQVSLPNKAKKKKSKRKNQTKELFTKAERELVIDFLNDFKLPESVQNNLDKLSKSKNHVFIPVIEDTAGIKVVNNGLELGLLKKNRFEPSHQLALVLAQVLQDKVINLKTADEFKSYLHGETITSAENLSGFVLISYQGKIFSFGKKTKQTVKNFYPKGLRI</sequence>
<dbReference type="Pfam" id="PF13636">
    <property type="entry name" value="Methyltranf_PUA"/>
    <property type="match status" value="1"/>
</dbReference>
<keyword evidence="6 7" id="KW-0694">RNA-binding</keyword>
<evidence type="ECO:0000256" key="5">
    <source>
        <dbReference type="ARBA" id="ARBA00022691"/>
    </source>
</evidence>
<dbReference type="Gene3D" id="3.30.70.1170">
    <property type="entry name" value="Sun protein, domain 3"/>
    <property type="match status" value="1"/>
</dbReference>
<organism evidence="9 10">
    <name type="scientific">Lactobacillus psittaci DSM 15354</name>
    <dbReference type="NCBI Taxonomy" id="1122152"/>
    <lineage>
        <taxon>Bacteria</taxon>
        <taxon>Bacillati</taxon>
        <taxon>Bacillota</taxon>
        <taxon>Bacilli</taxon>
        <taxon>Lactobacillales</taxon>
        <taxon>Lactobacillaceae</taxon>
        <taxon>Lactobacillus</taxon>
    </lineage>
</organism>
<proteinExistence type="inferred from homology"/>
<dbReference type="InterPro" id="IPR049560">
    <property type="entry name" value="MeTrfase_RsmB-F_NOP2_cat"/>
</dbReference>
<keyword evidence="3 7" id="KW-0489">Methyltransferase</keyword>
<dbReference type="InterPro" id="IPR001678">
    <property type="entry name" value="MeTrfase_RsmB-F_NOP2_dom"/>
</dbReference>
<feature type="binding site" evidence="7">
    <location>
        <position position="159"/>
    </location>
    <ligand>
        <name>S-adenosyl-L-methionine</name>
        <dbReference type="ChEBI" id="CHEBI:59789"/>
    </ligand>
</feature>
<evidence type="ECO:0000259" key="8">
    <source>
        <dbReference type="PROSITE" id="PS51686"/>
    </source>
</evidence>
<dbReference type="GO" id="GO:0003723">
    <property type="term" value="F:RNA binding"/>
    <property type="evidence" value="ECO:0007669"/>
    <property type="project" value="UniProtKB-UniRule"/>
</dbReference>
<dbReference type="PANTHER" id="PTHR22807:SF30">
    <property type="entry name" value="28S RRNA (CYTOSINE(4447)-C(5))-METHYLTRANSFERASE-RELATED"/>
    <property type="match status" value="1"/>
</dbReference>
<evidence type="ECO:0000256" key="7">
    <source>
        <dbReference type="PROSITE-ProRule" id="PRU01023"/>
    </source>
</evidence>
<protein>
    <submittedName>
        <fullName evidence="9">NOL1 NOP2 sun family protein</fullName>
    </submittedName>
</protein>
<evidence type="ECO:0000256" key="1">
    <source>
        <dbReference type="ARBA" id="ARBA00007494"/>
    </source>
</evidence>
<dbReference type="InterPro" id="IPR027391">
    <property type="entry name" value="Nol1_Nop2_Fmu_2"/>
</dbReference>
<dbReference type="Pfam" id="PF01189">
    <property type="entry name" value="Methyltr_RsmB-F"/>
    <property type="match status" value="1"/>
</dbReference>
<name>A0A0R1SBA8_9LACO</name>
<keyword evidence="10" id="KW-1185">Reference proteome</keyword>
<evidence type="ECO:0000313" key="10">
    <source>
        <dbReference type="Proteomes" id="UP000051931"/>
    </source>
</evidence>
<dbReference type="SUPFAM" id="SSF53335">
    <property type="entry name" value="S-adenosyl-L-methionine-dependent methyltransferases"/>
    <property type="match status" value="1"/>
</dbReference>
<evidence type="ECO:0000256" key="3">
    <source>
        <dbReference type="ARBA" id="ARBA00022603"/>
    </source>
</evidence>
<feature type="domain" description="SAM-dependent MTase RsmB/NOP-type" evidence="8">
    <location>
        <begin position="15"/>
        <end position="298"/>
    </location>
</feature>
<dbReference type="GO" id="GO:0001510">
    <property type="term" value="P:RNA methylation"/>
    <property type="evidence" value="ECO:0007669"/>
    <property type="project" value="InterPro"/>
</dbReference>
<dbReference type="InterPro" id="IPR023267">
    <property type="entry name" value="RCMT"/>
</dbReference>
<keyword evidence="5 7" id="KW-0949">S-adenosyl-L-methionine</keyword>
<dbReference type="PANTHER" id="PTHR22807">
    <property type="entry name" value="NOP2 YEAST -RELATED NOL1/NOP2/FMU SUN DOMAIN-CONTAINING"/>
    <property type="match status" value="1"/>
</dbReference>
<dbReference type="InterPro" id="IPR018314">
    <property type="entry name" value="RsmB/NOL1/NOP2-like_CS"/>
</dbReference>
<dbReference type="Gene3D" id="3.40.50.150">
    <property type="entry name" value="Vaccinia Virus protein VP39"/>
    <property type="match status" value="1"/>
</dbReference>
<feature type="binding site" evidence="7">
    <location>
        <begin position="108"/>
        <end position="114"/>
    </location>
    <ligand>
        <name>S-adenosyl-L-methionine</name>
        <dbReference type="ChEBI" id="CHEBI:59789"/>
    </ligand>
</feature>
<dbReference type="Proteomes" id="UP000051931">
    <property type="component" value="Unassembled WGS sequence"/>
</dbReference>
<comment type="similarity">
    <text evidence="1 7">Belongs to the class I-like SAM-binding methyltransferase superfamily. RsmB/NOP family.</text>
</comment>
<dbReference type="InterPro" id="IPR031340">
    <property type="entry name" value="RsmF_methylt_CI"/>
</dbReference>
<keyword evidence="4 7" id="KW-0808">Transferase</keyword>
<dbReference type="InterPro" id="IPR029063">
    <property type="entry name" value="SAM-dependent_MTases_sf"/>
</dbReference>
<dbReference type="PATRIC" id="fig|1122152.4.peg.554"/>
<feature type="active site" description="Nucleophile" evidence="7">
    <location>
        <position position="230"/>
    </location>
</feature>
<reference evidence="9 10" key="1">
    <citation type="journal article" date="2015" name="Genome Announc.">
        <title>Expanding the biotechnology potential of lactobacilli through comparative genomics of 213 strains and associated genera.</title>
        <authorList>
            <person name="Sun Z."/>
            <person name="Harris H.M."/>
            <person name="McCann A."/>
            <person name="Guo C."/>
            <person name="Argimon S."/>
            <person name="Zhang W."/>
            <person name="Yang X."/>
            <person name="Jeffery I.B."/>
            <person name="Cooney J.C."/>
            <person name="Kagawa T.F."/>
            <person name="Liu W."/>
            <person name="Song Y."/>
            <person name="Salvetti E."/>
            <person name="Wrobel A."/>
            <person name="Rasinkangas P."/>
            <person name="Parkhill J."/>
            <person name="Rea M.C."/>
            <person name="O'Sullivan O."/>
            <person name="Ritari J."/>
            <person name="Douillard F.P."/>
            <person name="Paul Ross R."/>
            <person name="Yang R."/>
            <person name="Briner A.E."/>
            <person name="Felis G.E."/>
            <person name="de Vos W.M."/>
            <person name="Barrangou R."/>
            <person name="Klaenhammer T.R."/>
            <person name="Caufield P.W."/>
            <person name="Cui Y."/>
            <person name="Zhang H."/>
            <person name="O'Toole P.W."/>
        </authorList>
    </citation>
    <scope>NUCLEOTIDE SEQUENCE [LARGE SCALE GENOMIC DNA]</scope>
    <source>
        <strain evidence="9 10">DSM 15354</strain>
    </source>
</reference>
<evidence type="ECO:0000313" key="9">
    <source>
        <dbReference type="EMBL" id="KRL63637.1"/>
    </source>
</evidence>
<dbReference type="EMBL" id="AZFB01000002">
    <property type="protein sequence ID" value="KRL63637.1"/>
    <property type="molecule type" value="Genomic_DNA"/>
</dbReference>
<feature type="binding site" evidence="7">
    <location>
        <position position="177"/>
    </location>
    <ligand>
        <name>S-adenosyl-L-methionine</name>
        <dbReference type="ChEBI" id="CHEBI:59789"/>
    </ligand>
</feature>
<dbReference type="Pfam" id="PF17125">
    <property type="entry name" value="Methyltr_RsmF_N"/>
    <property type="match status" value="1"/>
</dbReference>
<dbReference type="PROSITE" id="PS51686">
    <property type="entry name" value="SAM_MT_RSMB_NOP"/>
    <property type="match status" value="1"/>
</dbReference>
<dbReference type="Pfam" id="PF17126">
    <property type="entry name" value="RsmF_methylt_CI"/>
    <property type="match status" value="1"/>
</dbReference>
<evidence type="ECO:0000256" key="6">
    <source>
        <dbReference type="ARBA" id="ARBA00022884"/>
    </source>
</evidence>
<accession>A0A0R1SBA8</accession>
<dbReference type="Gene3D" id="2.30.130.60">
    <property type="match status" value="1"/>
</dbReference>
<dbReference type="STRING" id="1122152.GCA_000425905_00312"/>
<dbReference type="PROSITE" id="PS01153">
    <property type="entry name" value="NOL1_NOP2_SUN"/>
    <property type="match status" value="1"/>
</dbReference>
<evidence type="ECO:0000256" key="2">
    <source>
        <dbReference type="ARBA" id="ARBA00022490"/>
    </source>
</evidence>
<dbReference type="InterPro" id="IPR031341">
    <property type="entry name" value="Methyltr_RsmF_N"/>
</dbReference>
<dbReference type="PRINTS" id="PR02008">
    <property type="entry name" value="RCMTFAMILY"/>
</dbReference>
<dbReference type="CDD" id="cd02440">
    <property type="entry name" value="AdoMet_MTases"/>
    <property type="match status" value="1"/>
</dbReference>
<evidence type="ECO:0000256" key="4">
    <source>
        <dbReference type="ARBA" id="ARBA00022679"/>
    </source>
</evidence>
<feature type="binding site" evidence="7">
    <location>
        <position position="132"/>
    </location>
    <ligand>
        <name>S-adenosyl-L-methionine</name>
        <dbReference type="ChEBI" id="CHEBI:59789"/>
    </ligand>
</feature>
<keyword evidence="2" id="KW-0963">Cytoplasm</keyword>
<dbReference type="AlphaFoldDB" id="A0A0R1SBA8"/>